<protein>
    <submittedName>
        <fullName evidence="4">Colanic acid biosynthesis acetyltransferase</fullName>
    </submittedName>
</protein>
<proteinExistence type="inferred from homology"/>
<dbReference type="RefSeq" id="WP_339970050.1">
    <property type="nucleotide sequence ID" value="NZ_JBBHJY010000015.1"/>
</dbReference>
<reference evidence="4 5" key="1">
    <citation type="submission" date="2024-03" db="EMBL/GenBank/DDBJ databases">
        <authorList>
            <person name="Jo J.-H."/>
        </authorList>
    </citation>
    <scope>NUCLEOTIDE SEQUENCE [LARGE SCALE GENOMIC DNA]</scope>
    <source>
        <strain evidence="4 5">AS3R-12</strain>
    </source>
</reference>
<dbReference type="PANTHER" id="PTHR23416">
    <property type="entry name" value="SIALIC ACID SYNTHASE-RELATED"/>
    <property type="match status" value="1"/>
</dbReference>
<comment type="caution">
    <text evidence="4">The sequence shown here is derived from an EMBL/GenBank/DDBJ whole genome shotgun (WGS) entry which is preliminary data.</text>
</comment>
<dbReference type="InterPro" id="IPR001451">
    <property type="entry name" value="Hexapep"/>
</dbReference>
<gene>
    <name evidence="4" type="ORF">WG900_19770</name>
</gene>
<keyword evidence="2" id="KW-0808">Transferase</keyword>
<evidence type="ECO:0000313" key="4">
    <source>
        <dbReference type="EMBL" id="MEJ6012148.1"/>
    </source>
</evidence>
<sequence>MVDVASNRAARKWSRSEQFRRVLWLLALPLFHFSPRIFWGWRRFLLRIFGARIGARAHIYPSVRITMPWNLSIGDDAAVGEHAIVYALGKISIGRRATVSQYAHLCAGTHDWRDPAMPLVKTPLVIGDDAWICAAAFVGPGVEIGANAIVGAAAVTMKDVASGKIVGGNPACEIGTKESFVADPHNVATGKVSD</sequence>
<dbReference type="SUPFAM" id="SSF51161">
    <property type="entry name" value="Trimeric LpxA-like enzymes"/>
    <property type="match status" value="1"/>
</dbReference>
<keyword evidence="3" id="KW-0472">Membrane</keyword>
<feature type="transmembrane region" description="Helical" evidence="3">
    <location>
        <begin position="22"/>
        <end position="39"/>
    </location>
</feature>
<evidence type="ECO:0000256" key="3">
    <source>
        <dbReference type="SAM" id="Phobius"/>
    </source>
</evidence>
<name>A0ABU8SDU5_9SPHN</name>
<dbReference type="InterPro" id="IPR011004">
    <property type="entry name" value="Trimer_LpxA-like_sf"/>
</dbReference>
<dbReference type="PANTHER" id="PTHR23416:SF23">
    <property type="entry name" value="ACETYLTRANSFERASE C18B11.09C-RELATED"/>
    <property type="match status" value="1"/>
</dbReference>
<keyword evidence="3" id="KW-0812">Transmembrane</keyword>
<evidence type="ECO:0000256" key="1">
    <source>
        <dbReference type="ARBA" id="ARBA00007274"/>
    </source>
</evidence>
<keyword evidence="3" id="KW-1133">Transmembrane helix</keyword>
<evidence type="ECO:0000256" key="2">
    <source>
        <dbReference type="ARBA" id="ARBA00022679"/>
    </source>
</evidence>
<dbReference type="CDD" id="cd05825">
    <property type="entry name" value="LbH_wcaF_like"/>
    <property type="match status" value="1"/>
</dbReference>
<dbReference type="Pfam" id="PF00132">
    <property type="entry name" value="Hexapep"/>
    <property type="match status" value="1"/>
</dbReference>
<comment type="similarity">
    <text evidence="1">Belongs to the transferase hexapeptide repeat family.</text>
</comment>
<keyword evidence="5" id="KW-1185">Reference proteome</keyword>
<dbReference type="InterPro" id="IPR051159">
    <property type="entry name" value="Hexapeptide_acetyltransf"/>
</dbReference>
<dbReference type="EMBL" id="JBBHJY010000015">
    <property type="protein sequence ID" value="MEJ6012148.1"/>
    <property type="molecule type" value="Genomic_DNA"/>
</dbReference>
<organism evidence="4 5">
    <name type="scientific">Novosphingobium aquae</name>
    <dbReference type="NCBI Taxonomy" id="3133435"/>
    <lineage>
        <taxon>Bacteria</taxon>
        <taxon>Pseudomonadati</taxon>
        <taxon>Pseudomonadota</taxon>
        <taxon>Alphaproteobacteria</taxon>
        <taxon>Sphingomonadales</taxon>
        <taxon>Sphingomonadaceae</taxon>
        <taxon>Novosphingobium</taxon>
    </lineage>
</organism>
<dbReference type="Proteomes" id="UP001379235">
    <property type="component" value="Unassembled WGS sequence"/>
</dbReference>
<evidence type="ECO:0000313" key="5">
    <source>
        <dbReference type="Proteomes" id="UP001379235"/>
    </source>
</evidence>
<dbReference type="Gene3D" id="2.160.10.10">
    <property type="entry name" value="Hexapeptide repeat proteins"/>
    <property type="match status" value="1"/>
</dbReference>
<accession>A0ABU8SDU5</accession>